<dbReference type="EMBL" id="CP001333">
    <property type="protein sequence ID" value="ACO67590.1"/>
    <property type="molecule type" value="Genomic_DNA"/>
</dbReference>
<dbReference type="Pfam" id="PF00288">
    <property type="entry name" value="GHMP_kinases_N"/>
    <property type="match status" value="1"/>
</dbReference>
<feature type="domain" description="GHMP kinase N-terminal" evidence="5">
    <location>
        <begin position="126"/>
        <end position="199"/>
    </location>
</feature>
<proteinExistence type="inferred from homology"/>
<dbReference type="InterPro" id="IPR014721">
    <property type="entry name" value="Ribsml_uS5_D2-typ_fold_subgr"/>
</dbReference>
<dbReference type="PANTHER" id="PTHR43527:SF2">
    <property type="entry name" value="4-DIPHOSPHOCYTIDYL-2-C-METHYL-D-ERYTHRITOL KINASE, CHLOROPLASTIC"/>
    <property type="match status" value="1"/>
</dbReference>
<evidence type="ECO:0000256" key="2">
    <source>
        <dbReference type="ARBA" id="ARBA00022741"/>
    </source>
</evidence>
<evidence type="ECO:0000256" key="1">
    <source>
        <dbReference type="ARBA" id="ARBA00022679"/>
    </source>
</evidence>
<evidence type="ECO:0000256" key="3">
    <source>
        <dbReference type="ARBA" id="ARBA00022777"/>
    </source>
</evidence>
<dbReference type="AlphaFoldDB" id="C1EHY6"/>
<keyword evidence="1" id="KW-0808">Transferase</keyword>
<dbReference type="KEGG" id="mis:MICPUN_109549"/>
<dbReference type="OMA" id="ACDALWG"/>
<dbReference type="SUPFAM" id="SSF55060">
    <property type="entry name" value="GHMP Kinase, C-terminal domain"/>
    <property type="match status" value="1"/>
</dbReference>
<dbReference type="FunFam" id="3.30.230.10:FF:000045">
    <property type="entry name" value="4-diphosphocytidyl-2-C-methyl-D-erythritol kinase, chloroplastic"/>
    <property type="match status" value="1"/>
</dbReference>
<dbReference type="GeneID" id="8249437"/>
<evidence type="ECO:0000256" key="4">
    <source>
        <dbReference type="ARBA" id="ARBA00022840"/>
    </source>
</evidence>
<dbReference type="GO" id="GO:0050515">
    <property type="term" value="F:4-(cytidine 5'-diphospho)-2-C-methyl-D-erythritol kinase activity"/>
    <property type="evidence" value="ECO:0007669"/>
    <property type="project" value="InterPro"/>
</dbReference>
<keyword evidence="3" id="KW-0418">Kinase</keyword>
<evidence type="ECO:0000259" key="5">
    <source>
        <dbReference type="Pfam" id="PF00288"/>
    </source>
</evidence>
<dbReference type="InterPro" id="IPR006204">
    <property type="entry name" value="GHMP_kinase_N_dom"/>
</dbReference>
<dbReference type="RefSeq" id="XP_002506332.1">
    <property type="nucleotide sequence ID" value="XM_002506286.1"/>
</dbReference>
<dbReference type="InterPro" id="IPR036554">
    <property type="entry name" value="GHMP_kinase_C_sf"/>
</dbReference>
<dbReference type="Gene3D" id="3.30.230.10">
    <property type="match status" value="1"/>
</dbReference>
<accession>C1EHY6</accession>
<protein>
    <recommendedName>
        <fullName evidence="5">GHMP kinase N-terminal domain-containing protein</fullName>
    </recommendedName>
</protein>
<dbReference type="HAMAP" id="MF_00061">
    <property type="entry name" value="IspE"/>
    <property type="match status" value="1"/>
</dbReference>
<dbReference type="GO" id="GO:0016114">
    <property type="term" value="P:terpenoid biosynthetic process"/>
    <property type="evidence" value="ECO:0007669"/>
    <property type="project" value="InterPro"/>
</dbReference>
<dbReference type="NCBIfam" id="TIGR00154">
    <property type="entry name" value="ispE"/>
    <property type="match status" value="1"/>
</dbReference>
<organism evidence="6 7">
    <name type="scientific">Micromonas commoda (strain RCC299 / NOUM17 / CCMP2709)</name>
    <name type="common">Picoplanktonic green alga</name>
    <dbReference type="NCBI Taxonomy" id="296587"/>
    <lineage>
        <taxon>Eukaryota</taxon>
        <taxon>Viridiplantae</taxon>
        <taxon>Chlorophyta</taxon>
        <taxon>Mamiellophyceae</taxon>
        <taxon>Mamiellales</taxon>
        <taxon>Mamiellaceae</taxon>
        <taxon>Micromonas</taxon>
    </lineage>
</organism>
<keyword evidence="7" id="KW-1185">Reference proteome</keyword>
<name>C1EHY6_MICCC</name>
<gene>
    <name evidence="6" type="ORF">MICPUN_109549</name>
</gene>
<dbReference type="GO" id="GO:0005524">
    <property type="term" value="F:ATP binding"/>
    <property type="evidence" value="ECO:0007669"/>
    <property type="project" value="UniProtKB-KW"/>
</dbReference>
<keyword evidence="2" id="KW-0547">Nucleotide-binding</keyword>
<evidence type="ECO:0000313" key="7">
    <source>
        <dbReference type="Proteomes" id="UP000002009"/>
    </source>
</evidence>
<sequence length="357" mass="38178">MPTATLSASASLGAPTRAACARAGRTARRVALRSPGSIASSSSSRRVVVMAAAASDAVPADAVEYFSPSKVNLFLRVVRRREDGYHDLASLFHVIDLGDDMKFAKSTGSRDVLVCSDETIPLDSSNLVIKALDLWRQRTGSTQHFWVELVKNVPHGAGLGGGSGNAATAMWAANELCGQPASEAELLEWSGDIGSDISVFFSEGAAYCTGRGEIVEDVEPPIPLDTPMLLVKPDIGLSTPAIFKALDLDGRSTEDPLDLLERIKSEGCKDDICVNDLEVPAFGKLPELLKLKERLRGAGTKGVSSVFMSGSGSTIVQVGSDDVPEFVREDAALFRSPARLITRKRGEWYKPSGLWKK</sequence>
<dbReference type="eggNOG" id="ENOG502QT9C">
    <property type="taxonomic scope" value="Eukaryota"/>
</dbReference>
<dbReference type="PANTHER" id="PTHR43527">
    <property type="entry name" value="4-DIPHOSPHOCYTIDYL-2-C-METHYL-D-ERYTHRITOL KINASE, CHLOROPLASTIC"/>
    <property type="match status" value="1"/>
</dbReference>
<dbReference type="Proteomes" id="UP000002009">
    <property type="component" value="Chromosome 15"/>
</dbReference>
<keyword evidence="4" id="KW-0067">ATP-binding</keyword>
<dbReference type="Gene3D" id="3.30.70.890">
    <property type="entry name" value="GHMP kinase, C-terminal domain"/>
    <property type="match status" value="1"/>
</dbReference>
<dbReference type="FunCoup" id="C1EHY6">
    <property type="interactions" value="506"/>
</dbReference>
<dbReference type="InterPro" id="IPR004424">
    <property type="entry name" value="IspE"/>
</dbReference>
<evidence type="ECO:0000313" key="6">
    <source>
        <dbReference type="EMBL" id="ACO67590.1"/>
    </source>
</evidence>
<dbReference type="SUPFAM" id="SSF54211">
    <property type="entry name" value="Ribosomal protein S5 domain 2-like"/>
    <property type="match status" value="1"/>
</dbReference>
<dbReference type="STRING" id="296587.C1EHY6"/>
<dbReference type="InParanoid" id="C1EHY6"/>
<reference evidence="6 7" key="1">
    <citation type="journal article" date="2009" name="Science">
        <title>Green evolution and dynamic adaptations revealed by genomes of the marine picoeukaryotes Micromonas.</title>
        <authorList>
            <person name="Worden A.Z."/>
            <person name="Lee J.H."/>
            <person name="Mock T."/>
            <person name="Rouze P."/>
            <person name="Simmons M.P."/>
            <person name="Aerts A.L."/>
            <person name="Allen A.E."/>
            <person name="Cuvelier M.L."/>
            <person name="Derelle E."/>
            <person name="Everett M.V."/>
            <person name="Foulon E."/>
            <person name="Grimwood J."/>
            <person name="Gundlach H."/>
            <person name="Henrissat B."/>
            <person name="Napoli C."/>
            <person name="McDonald S.M."/>
            <person name="Parker M.S."/>
            <person name="Rombauts S."/>
            <person name="Salamov A."/>
            <person name="Von Dassow P."/>
            <person name="Badger J.H."/>
            <person name="Coutinho P.M."/>
            <person name="Demir E."/>
            <person name="Dubchak I."/>
            <person name="Gentemann C."/>
            <person name="Eikrem W."/>
            <person name="Gready J.E."/>
            <person name="John U."/>
            <person name="Lanier W."/>
            <person name="Lindquist E.A."/>
            <person name="Lucas S."/>
            <person name="Mayer K.F."/>
            <person name="Moreau H."/>
            <person name="Not F."/>
            <person name="Otillar R."/>
            <person name="Panaud O."/>
            <person name="Pangilinan J."/>
            <person name="Paulsen I."/>
            <person name="Piegu B."/>
            <person name="Poliakov A."/>
            <person name="Robbens S."/>
            <person name="Schmutz J."/>
            <person name="Toulza E."/>
            <person name="Wyss T."/>
            <person name="Zelensky A."/>
            <person name="Zhou K."/>
            <person name="Armbrust E.V."/>
            <person name="Bhattacharya D."/>
            <person name="Goodenough U.W."/>
            <person name="Van de Peer Y."/>
            <person name="Grigoriev I.V."/>
        </authorList>
    </citation>
    <scope>NUCLEOTIDE SEQUENCE [LARGE SCALE GENOMIC DNA]</scope>
    <source>
        <strain evidence="7">RCC299 / NOUM17</strain>
    </source>
</reference>
<dbReference type="OrthoDB" id="3191556at2759"/>
<dbReference type="InterPro" id="IPR020568">
    <property type="entry name" value="Ribosomal_Su5_D2-typ_SF"/>
</dbReference>